<proteinExistence type="predicted"/>
<gene>
    <name evidence="2" type="ORF">UCMB321_5196</name>
</gene>
<dbReference type="PATRIC" id="fig|226910.6.peg.5185"/>
<keyword evidence="3" id="KW-1185">Reference proteome</keyword>
<evidence type="ECO:0000313" key="2">
    <source>
        <dbReference type="EMBL" id="KIH80898.1"/>
    </source>
</evidence>
<reference evidence="2 3" key="1">
    <citation type="submission" date="2015-01" db="EMBL/GenBank/DDBJ databases">
        <title>Complete genome of Pseudomonas batumici UCM B-321 producer of the batumin antibiotic with strong antistaphilococcal and potential anticancer activity.</title>
        <authorList>
            <person name="Klochko V.V."/>
            <person name="Zelena L.B."/>
            <person name="Elena K.A."/>
            <person name="Reva O.N."/>
        </authorList>
    </citation>
    <scope>NUCLEOTIDE SEQUENCE [LARGE SCALE GENOMIC DNA]</scope>
    <source>
        <strain evidence="2 3">UCM B-321</strain>
    </source>
</reference>
<evidence type="ECO:0000256" key="1">
    <source>
        <dbReference type="SAM" id="MobiDB-lite"/>
    </source>
</evidence>
<feature type="region of interest" description="Disordered" evidence="1">
    <location>
        <begin position="1"/>
        <end position="22"/>
    </location>
</feature>
<dbReference type="STRING" id="226910.UCMB321_5196"/>
<protein>
    <submittedName>
        <fullName evidence="2">Uncharacterized protein</fullName>
    </submittedName>
</protein>
<accession>A0A0C2EQK7</accession>
<comment type="caution">
    <text evidence="2">The sequence shown here is derived from an EMBL/GenBank/DDBJ whole genome shotgun (WGS) entry which is preliminary data.</text>
</comment>
<dbReference type="Proteomes" id="UP000031535">
    <property type="component" value="Unassembled WGS sequence"/>
</dbReference>
<sequence>MIGHGGGSLGEWPLRGSRASSAPTVLRRANHLRTMPIL</sequence>
<evidence type="ECO:0000313" key="3">
    <source>
        <dbReference type="Proteomes" id="UP000031535"/>
    </source>
</evidence>
<dbReference type="AlphaFoldDB" id="A0A0C2EQK7"/>
<organism evidence="2 3">
    <name type="scientific">Pseudomonas batumici</name>
    <dbReference type="NCBI Taxonomy" id="226910"/>
    <lineage>
        <taxon>Bacteria</taxon>
        <taxon>Pseudomonadati</taxon>
        <taxon>Pseudomonadota</taxon>
        <taxon>Gammaproteobacteria</taxon>
        <taxon>Pseudomonadales</taxon>
        <taxon>Pseudomonadaceae</taxon>
        <taxon>Pseudomonas</taxon>
    </lineage>
</organism>
<dbReference type="EMBL" id="JXDG01000068">
    <property type="protein sequence ID" value="KIH80898.1"/>
    <property type="molecule type" value="Genomic_DNA"/>
</dbReference>
<name>A0A0C2EQK7_9PSED</name>